<organism evidence="2 3">
    <name type="scientific">Trichonephila inaurata madagascariensis</name>
    <dbReference type="NCBI Taxonomy" id="2747483"/>
    <lineage>
        <taxon>Eukaryota</taxon>
        <taxon>Metazoa</taxon>
        <taxon>Ecdysozoa</taxon>
        <taxon>Arthropoda</taxon>
        <taxon>Chelicerata</taxon>
        <taxon>Arachnida</taxon>
        <taxon>Araneae</taxon>
        <taxon>Araneomorphae</taxon>
        <taxon>Entelegynae</taxon>
        <taxon>Araneoidea</taxon>
        <taxon>Nephilidae</taxon>
        <taxon>Trichonephila</taxon>
        <taxon>Trichonephila inaurata</taxon>
    </lineage>
</organism>
<keyword evidence="3" id="KW-1185">Reference proteome</keyword>
<dbReference type="OrthoDB" id="10596875at2759"/>
<comment type="caution">
    <text evidence="2">The sequence shown here is derived from an EMBL/GenBank/DDBJ whole genome shotgun (WGS) entry which is preliminary data.</text>
</comment>
<sequence>MCAAKASLTRNSRQSHIATTTQNKHRKGEKSYFNWNAKQCKMISKQNMNSNVLLEKDPLHFINTNDDHQEHPDREWSSKQNQKEREKKRTKVPQKEIGENKTP</sequence>
<feature type="region of interest" description="Disordered" evidence="1">
    <location>
        <begin position="1"/>
        <end position="30"/>
    </location>
</feature>
<reference evidence="2" key="1">
    <citation type="submission" date="2020-08" db="EMBL/GenBank/DDBJ databases">
        <title>Multicomponent nature underlies the extraordinary mechanical properties of spider dragline silk.</title>
        <authorList>
            <person name="Kono N."/>
            <person name="Nakamura H."/>
            <person name="Mori M."/>
            <person name="Yoshida Y."/>
            <person name="Ohtoshi R."/>
            <person name="Malay A.D."/>
            <person name="Moran D.A.P."/>
            <person name="Tomita M."/>
            <person name="Numata K."/>
            <person name="Arakawa K."/>
        </authorList>
    </citation>
    <scope>NUCLEOTIDE SEQUENCE</scope>
</reference>
<feature type="compositionally biased region" description="Polar residues" evidence="1">
    <location>
        <begin position="8"/>
        <end position="22"/>
    </location>
</feature>
<proteinExistence type="predicted"/>
<dbReference type="AlphaFoldDB" id="A0A8X6WZ83"/>
<dbReference type="Proteomes" id="UP000886998">
    <property type="component" value="Unassembled WGS sequence"/>
</dbReference>
<gene>
    <name evidence="2" type="ORF">TNIN_336371</name>
</gene>
<accession>A0A8X6WZ83</accession>
<name>A0A8X6WZ83_9ARAC</name>
<evidence type="ECO:0000313" key="2">
    <source>
        <dbReference type="EMBL" id="GFY42566.1"/>
    </source>
</evidence>
<dbReference type="EMBL" id="BMAV01003144">
    <property type="protein sequence ID" value="GFY42566.1"/>
    <property type="molecule type" value="Genomic_DNA"/>
</dbReference>
<protein>
    <submittedName>
        <fullName evidence="2">Uncharacterized protein</fullName>
    </submittedName>
</protein>
<evidence type="ECO:0000256" key="1">
    <source>
        <dbReference type="SAM" id="MobiDB-lite"/>
    </source>
</evidence>
<evidence type="ECO:0000313" key="3">
    <source>
        <dbReference type="Proteomes" id="UP000886998"/>
    </source>
</evidence>
<feature type="region of interest" description="Disordered" evidence="1">
    <location>
        <begin position="59"/>
        <end position="103"/>
    </location>
</feature>